<dbReference type="InParanoid" id="J0D8G7"/>
<gene>
    <name evidence="3" type="ORF">AURDEDRAFT_175347</name>
</gene>
<feature type="domain" description="Protein kinase" evidence="2">
    <location>
        <begin position="1"/>
        <end position="332"/>
    </location>
</feature>
<dbReference type="InterPro" id="IPR000719">
    <property type="entry name" value="Prot_kinase_dom"/>
</dbReference>
<dbReference type="PROSITE" id="PS50011">
    <property type="entry name" value="PROTEIN_KINASE_DOM"/>
    <property type="match status" value="1"/>
</dbReference>
<dbReference type="GO" id="GO:0005524">
    <property type="term" value="F:ATP binding"/>
    <property type="evidence" value="ECO:0007669"/>
    <property type="project" value="InterPro"/>
</dbReference>
<dbReference type="AlphaFoldDB" id="J0D8G7"/>
<dbReference type="Gene3D" id="1.10.510.10">
    <property type="entry name" value="Transferase(Phosphotransferase) domain 1"/>
    <property type="match status" value="1"/>
</dbReference>
<keyword evidence="4" id="KW-1185">Reference proteome</keyword>
<reference evidence="4" key="1">
    <citation type="journal article" date="2012" name="Science">
        <title>The Paleozoic origin of enzymatic lignin decomposition reconstructed from 31 fungal genomes.</title>
        <authorList>
            <person name="Floudas D."/>
            <person name="Binder M."/>
            <person name="Riley R."/>
            <person name="Barry K."/>
            <person name="Blanchette R.A."/>
            <person name="Henrissat B."/>
            <person name="Martinez A.T."/>
            <person name="Otillar R."/>
            <person name="Spatafora J.W."/>
            <person name="Yadav J.S."/>
            <person name="Aerts A."/>
            <person name="Benoit I."/>
            <person name="Boyd A."/>
            <person name="Carlson A."/>
            <person name="Copeland A."/>
            <person name="Coutinho P.M."/>
            <person name="de Vries R.P."/>
            <person name="Ferreira P."/>
            <person name="Findley K."/>
            <person name="Foster B."/>
            <person name="Gaskell J."/>
            <person name="Glotzer D."/>
            <person name="Gorecki P."/>
            <person name="Heitman J."/>
            <person name="Hesse C."/>
            <person name="Hori C."/>
            <person name="Igarashi K."/>
            <person name="Jurgens J.A."/>
            <person name="Kallen N."/>
            <person name="Kersten P."/>
            <person name="Kohler A."/>
            <person name="Kuees U."/>
            <person name="Kumar T.K.A."/>
            <person name="Kuo A."/>
            <person name="LaButti K."/>
            <person name="Larrondo L.F."/>
            <person name="Lindquist E."/>
            <person name="Ling A."/>
            <person name="Lombard V."/>
            <person name="Lucas S."/>
            <person name="Lundell T."/>
            <person name="Martin R."/>
            <person name="McLaughlin D.J."/>
            <person name="Morgenstern I."/>
            <person name="Morin E."/>
            <person name="Murat C."/>
            <person name="Nagy L.G."/>
            <person name="Nolan M."/>
            <person name="Ohm R.A."/>
            <person name="Patyshakuliyeva A."/>
            <person name="Rokas A."/>
            <person name="Ruiz-Duenas F.J."/>
            <person name="Sabat G."/>
            <person name="Salamov A."/>
            <person name="Samejima M."/>
            <person name="Schmutz J."/>
            <person name="Slot J.C."/>
            <person name="St John F."/>
            <person name="Stenlid J."/>
            <person name="Sun H."/>
            <person name="Sun S."/>
            <person name="Syed K."/>
            <person name="Tsang A."/>
            <person name="Wiebenga A."/>
            <person name="Young D."/>
            <person name="Pisabarro A."/>
            <person name="Eastwood D.C."/>
            <person name="Martin F."/>
            <person name="Cullen D."/>
            <person name="Grigoriev I.V."/>
            <person name="Hibbett D.S."/>
        </authorList>
    </citation>
    <scope>NUCLEOTIDE SEQUENCE [LARGE SCALE GENOMIC DNA]</scope>
    <source>
        <strain evidence="4">TFB10046</strain>
    </source>
</reference>
<evidence type="ECO:0000313" key="3">
    <source>
        <dbReference type="EMBL" id="EJD35549.1"/>
    </source>
</evidence>
<evidence type="ECO:0000256" key="1">
    <source>
        <dbReference type="SAM" id="MobiDB-lite"/>
    </source>
</evidence>
<dbReference type="Proteomes" id="UP000006514">
    <property type="component" value="Unassembled WGS sequence"/>
</dbReference>
<proteinExistence type="predicted"/>
<evidence type="ECO:0000313" key="4">
    <source>
        <dbReference type="Proteomes" id="UP000006514"/>
    </source>
</evidence>
<dbReference type="EMBL" id="JH687886">
    <property type="protein sequence ID" value="EJD35549.1"/>
    <property type="molecule type" value="Genomic_DNA"/>
</dbReference>
<dbReference type="SUPFAM" id="SSF56112">
    <property type="entry name" value="Protein kinase-like (PK-like)"/>
    <property type="match status" value="1"/>
</dbReference>
<dbReference type="CDD" id="cd00180">
    <property type="entry name" value="PKc"/>
    <property type="match status" value="1"/>
</dbReference>
<feature type="region of interest" description="Disordered" evidence="1">
    <location>
        <begin position="353"/>
        <end position="393"/>
    </location>
</feature>
<accession>J0D8G7</accession>
<dbReference type="GO" id="GO:0004672">
    <property type="term" value="F:protein kinase activity"/>
    <property type="evidence" value="ECO:0007669"/>
    <property type="project" value="InterPro"/>
</dbReference>
<name>J0D8G7_AURST</name>
<dbReference type="SMART" id="SM00220">
    <property type="entry name" value="S_TKc"/>
    <property type="match status" value="1"/>
</dbReference>
<organism evidence="3 4">
    <name type="scientific">Auricularia subglabra (strain TFB-10046 / SS5)</name>
    <name type="common">White-rot fungus</name>
    <name type="synonym">Auricularia delicata (strain TFB10046)</name>
    <dbReference type="NCBI Taxonomy" id="717982"/>
    <lineage>
        <taxon>Eukaryota</taxon>
        <taxon>Fungi</taxon>
        <taxon>Dikarya</taxon>
        <taxon>Basidiomycota</taxon>
        <taxon>Agaricomycotina</taxon>
        <taxon>Agaricomycetes</taxon>
        <taxon>Auriculariales</taxon>
        <taxon>Auriculariaceae</taxon>
        <taxon>Auricularia</taxon>
    </lineage>
</organism>
<dbReference type="InterPro" id="IPR011009">
    <property type="entry name" value="Kinase-like_dom_sf"/>
</dbReference>
<dbReference type="KEGG" id="adl:AURDEDRAFT_175347"/>
<protein>
    <recommendedName>
        <fullName evidence="2">Protein kinase domain-containing protein</fullName>
    </recommendedName>
</protein>
<dbReference type="OrthoDB" id="2722301at2759"/>
<dbReference type="eggNOG" id="ENOG502RVD1">
    <property type="taxonomic scope" value="Eukaryota"/>
</dbReference>
<evidence type="ECO:0000259" key="2">
    <source>
        <dbReference type="PROSITE" id="PS50011"/>
    </source>
</evidence>
<sequence length="393" mass="44223">MRSSTDLCDPPFSWDTLKEDQDPNSWRAQWQYYERELAASGYRLEWPDFESHENATKIRTDLPLPDNPFIPQAHEAYVACAMKEFEDWIVTMGHPFVRTATDPIGRFVLIKAVFNSSDECALLRFLRDHRAQHADPTDHTIPIFDLIDIGFMTFIVMAQWADAWPRFYTLGEFIECFRQCLEGLNFLHSNLIAHGVRDIHPENILLNHSGGYPQDDEPVPFRSLFKCCYAYIDFGLSVYLLPGSDIASCTVTSDIAGMHTPEHSATVPHNPFYSDIYQLGAVFEDALEHDAKTTTLAELIGTHAPGVYDLVYAMMADVPSERLSAGDALQWLLEIRDDVPGDILETAVSALPPRASDAEIAQDNFDNRDGEEETEPSPATNGMLGNEGSEPEQ</sequence>
<dbReference type="OMA" id="HEAYVAC"/>